<keyword evidence="3" id="KW-1185">Reference proteome</keyword>
<evidence type="ECO:0000256" key="1">
    <source>
        <dbReference type="SAM" id="MobiDB-lite"/>
    </source>
</evidence>
<organism evidence="2 3">
    <name type="scientific">Nepenthes gracilis</name>
    <name type="common">Slender pitcher plant</name>
    <dbReference type="NCBI Taxonomy" id="150966"/>
    <lineage>
        <taxon>Eukaryota</taxon>
        <taxon>Viridiplantae</taxon>
        <taxon>Streptophyta</taxon>
        <taxon>Embryophyta</taxon>
        <taxon>Tracheophyta</taxon>
        <taxon>Spermatophyta</taxon>
        <taxon>Magnoliopsida</taxon>
        <taxon>eudicotyledons</taxon>
        <taxon>Gunneridae</taxon>
        <taxon>Pentapetalae</taxon>
        <taxon>Caryophyllales</taxon>
        <taxon>Nepenthaceae</taxon>
        <taxon>Nepenthes</taxon>
    </lineage>
</organism>
<dbReference type="Proteomes" id="UP001279734">
    <property type="component" value="Unassembled WGS sequence"/>
</dbReference>
<reference evidence="2" key="1">
    <citation type="submission" date="2023-05" db="EMBL/GenBank/DDBJ databases">
        <title>Nepenthes gracilis genome sequencing.</title>
        <authorList>
            <person name="Fukushima K."/>
        </authorList>
    </citation>
    <scope>NUCLEOTIDE SEQUENCE</scope>
    <source>
        <strain evidence="2">SING2019-196</strain>
    </source>
</reference>
<dbReference type="EMBL" id="BSYO01000001">
    <property type="protein sequence ID" value="GMG98243.1"/>
    <property type="molecule type" value="Genomic_DNA"/>
</dbReference>
<protein>
    <submittedName>
        <fullName evidence="2">Uncharacterized protein</fullName>
    </submittedName>
</protein>
<evidence type="ECO:0000313" key="3">
    <source>
        <dbReference type="Proteomes" id="UP001279734"/>
    </source>
</evidence>
<evidence type="ECO:0000313" key="2">
    <source>
        <dbReference type="EMBL" id="GMG98243.1"/>
    </source>
</evidence>
<feature type="compositionally biased region" description="Basic residues" evidence="1">
    <location>
        <begin position="1"/>
        <end position="10"/>
    </location>
</feature>
<sequence>MALAWKRSKRQPLGERKVIDDADNEDDGSKQRQCGEEEGMKIENQHVLVVEDSYGDGLGALGGFGGVIHELNSSKKSVTILRKLRDVPSVGYARMKRTVKVVGVTFPL</sequence>
<name>A0AAD3P2J3_NEPGR</name>
<gene>
    <name evidence="2" type="ORF">Nepgr_000083</name>
</gene>
<dbReference type="AlphaFoldDB" id="A0AAD3P2J3"/>
<accession>A0AAD3P2J3</accession>
<comment type="caution">
    <text evidence="2">The sequence shown here is derived from an EMBL/GenBank/DDBJ whole genome shotgun (WGS) entry which is preliminary data.</text>
</comment>
<feature type="compositionally biased region" description="Basic and acidic residues" evidence="1">
    <location>
        <begin position="27"/>
        <end position="38"/>
    </location>
</feature>
<feature type="region of interest" description="Disordered" evidence="1">
    <location>
        <begin position="1"/>
        <end position="38"/>
    </location>
</feature>
<proteinExistence type="predicted"/>